<feature type="signal peptide" evidence="1">
    <location>
        <begin position="1"/>
        <end position="28"/>
    </location>
</feature>
<dbReference type="OrthoDB" id="5829701at2759"/>
<accession>A0A0N5CRR0</accession>
<name>A0A0N5CRR0_THECL</name>
<gene>
    <name evidence="2" type="ORF">TCLT_LOCUS2911</name>
</gene>
<dbReference type="AlphaFoldDB" id="A0A0N5CRR0"/>
<evidence type="ECO:0000313" key="3">
    <source>
        <dbReference type="Proteomes" id="UP000276776"/>
    </source>
</evidence>
<evidence type="ECO:0000313" key="2">
    <source>
        <dbReference type="EMBL" id="VDM99112.1"/>
    </source>
</evidence>
<dbReference type="WBParaSite" id="TCLT_0000291001-mRNA-1">
    <property type="protein sequence ID" value="TCLT_0000291001-mRNA-1"/>
    <property type="gene ID" value="TCLT_0000291001"/>
</dbReference>
<protein>
    <submittedName>
        <fullName evidence="4">EGF-like domain-containing protein</fullName>
    </submittedName>
</protein>
<evidence type="ECO:0000256" key="1">
    <source>
        <dbReference type="SAM" id="SignalP"/>
    </source>
</evidence>
<dbReference type="Proteomes" id="UP000276776">
    <property type="component" value="Unassembled WGS sequence"/>
</dbReference>
<organism evidence="4">
    <name type="scientific">Thelazia callipaeda</name>
    <name type="common">Oriental eyeworm</name>
    <name type="synonym">Parasitic nematode</name>
    <dbReference type="NCBI Taxonomy" id="103827"/>
    <lineage>
        <taxon>Eukaryota</taxon>
        <taxon>Metazoa</taxon>
        <taxon>Ecdysozoa</taxon>
        <taxon>Nematoda</taxon>
        <taxon>Chromadorea</taxon>
        <taxon>Rhabditida</taxon>
        <taxon>Spirurina</taxon>
        <taxon>Spiruromorpha</taxon>
        <taxon>Thelazioidea</taxon>
        <taxon>Thelaziidae</taxon>
        <taxon>Thelazia</taxon>
    </lineage>
</organism>
<sequence length="122" mass="13704">MIIHGKRTTAQWLWWSTLIFLLLRDTQQFSMQVNSMNSSEIINMSEKIVWSSNSSAAPIKPRPKTPKQLNIPECEDSINDCTYGGKCVTGPNGLKSCLCPASCPACEFLVQLKFLRCKGFMI</sequence>
<reference evidence="2 3" key="2">
    <citation type="submission" date="2018-11" db="EMBL/GenBank/DDBJ databases">
        <authorList>
            <consortium name="Pathogen Informatics"/>
        </authorList>
    </citation>
    <scope>NUCLEOTIDE SEQUENCE [LARGE SCALE GENOMIC DNA]</scope>
</reference>
<dbReference type="EMBL" id="UYYF01000786">
    <property type="protein sequence ID" value="VDM99112.1"/>
    <property type="molecule type" value="Genomic_DNA"/>
</dbReference>
<proteinExistence type="predicted"/>
<keyword evidence="1" id="KW-0732">Signal</keyword>
<evidence type="ECO:0000313" key="4">
    <source>
        <dbReference type="WBParaSite" id="TCLT_0000291001-mRNA-1"/>
    </source>
</evidence>
<keyword evidence="3" id="KW-1185">Reference proteome</keyword>
<dbReference type="STRING" id="103827.A0A0N5CRR0"/>
<feature type="chain" id="PRO_5043126322" evidence="1">
    <location>
        <begin position="29"/>
        <end position="122"/>
    </location>
</feature>
<reference evidence="4" key="1">
    <citation type="submission" date="2017-02" db="UniProtKB">
        <authorList>
            <consortium name="WormBaseParasite"/>
        </authorList>
    </citation>
    <scope>IDENTIFICATION</scope>
</reference>